<name>A0A5M7BVL1_SACHI</name>
<reference evidence="5 6" key="1">
    <citation type="submission" date="2019-09" db="EMBL/GenBank/DDBJ databases">
        <title>Draft genome sequence of the thermophilic Saccharopolyspora hirsuta VKM Ac-666T.</title>
        <authorList>
            <person name="Lobastova T.G."/>
            <person name="Fokina V."/>
            <person name="Bragin E.Y."/>
            <person name="Shtratnikova V.Y."/>
            <person name="Starodumova I.P."/>
            <person name="Tarlachkov S.V."/>
            <person name="Donova M.V."/>
        </authorList>
    </citation>
    <scope>NUCLEOTIDE SEQUENCE [LARGE SCALE GENOMIC DNA]</scope>
    <source>
        <strain evidence="5 6">VKM Ac-666</strain>
    </source>
</reference>
<keyword evidence="6" id="KW-1185">Reference proteome</keyword>
<protein>
    <submittedName>
        <fullName evidence="5">PhzF family phenazine biosynthesis protein</fullName>
    </submittedName>
</protein>
<dbReference type="InterPro" id="IPR003719">
    <property type="entry name" value="Phenazine_PhzF-like"/>
</dbReference>
<dbReference type="SUPFAM" id="SSF54506">
    <property type="entry name" value="Diaminopimelate epimerase-like"/>
    <property type="match status" value="1"/>
</dbReference>
<comment type="similarity">
    <text evidence="1">Belongs to the PhzF family.</text>
</comment>
<organism evidence="5 6">
    <name type="scientific">Saccharopolyspora hirsuta</name>
    <dbReference type="NCBI Taxonomy" id="1837"/>
    <lineage>
        <taxon>Bacteria</taxon>
        <taxon>Bacillati</taxon>
        <taxon>Actinomycetota</taxon>
        <taxon>Actinomycetes</taxon>
        <taxon>Pseudonocardiales</taxon>
        <taxon>Pseudonocardiaceae</taxon>
        <taxon>Saccharopolyspora</taxon>
    </lineage>
</organism>
<dbReference type="Gene3D" id="3.10.310.10">
    <property type="entry name" value="Diaminopimelate Epimerase, Chain A, domain 1"/>
    <property type="match status" value="2"/>
</dbReference>
<accession>A0A5M7BVL1</accession>
<proteinExistence type="inferred from homology"/>
<dbReference type="EMBL" id="VWPH01000006">
    <property type="protein sequence ID" value="KAA5833483.1"/>
    <property type="molecule type" value="Genomic_DNA"/>
</dbReference>
<keyword evidence="2" id="KW-0413">Isomerase</keyword>
<feature type="compositionally biased region" description="Low complexity" evidence="4">
    <location>
        <begin position="26"/>
        <end position="39"/>
    </location>
</feature>
<evidence type="ECO:0000256" key="2">
    <source>
        <dbReference type="ARBA" id="ARBA00023235"/>
    </source>
</evidence>
<sequence>MNDRAPTSVPPNRTSGDRDATQPQETPTTQDNTPNATTTENRGEAGIARLVAFSSDPRGGNPAGVVLDAVGLTDAEMLAIAADLGYSETAFLFPRGDREHDIRFFSPKAEVTFCGHATIATAVALAERDGAGRFELHTQAGPVPVDTQVDDSGRHTATLTSVPTSIREVEPAVLDEALAALGWSRDDLDPALPPRIAFGGNDHLVLAVSTRDKLAALSYDFDRLGKLMSDQGWTTLQLVWRESPVLFHARDPFPPGGVVEDAATGAAAAAFGGYLKHLGLITPPTTFRIHQGDDMGRPSVLDVEVAPDHDRIRVTGTATRIP</sequence>
<evidence type="ECO:0000256" key="3">
    <source>
        <dbReference type="PIRSR" id="PIRSR016184-1"/>
    </source>
</evidence>
<feature type="region of interest" description="Disordered" evidence="4">
    <location>
        <begin position="1"/>
        <end position="44"/>
    </location>
</feature>
<dbReference type="Proteomes" id="UP000323946">
    <property type="component" value="Unassembled WGS sequence"/>
</dbReference>
<dbReference type="PANTHER" id="PTHR13774">
    <property type="entry name" value="PHENAZINE BIOSYNTHESIS PROTEIN"/>
    <property type="match status" value="1"/>
</dbReference>
<dbReference type="GO" id="GO:0005737">
    <property type="term" value="C:cytoplasm"/>
    <property type="evidence" value="ECO:0007669"/>
    <property type="project" value="TreeGrafter"/>
</dbReference>
<dbReference type="PANTHER" id="PTHR13774:SF39">
    <property type="entry name" value="BIOSYNTHESIS PROTEIN, PUTATIVE-RELATED"/>
    <property type="match status" value="1"/>
</dbReference>
<feature type="active site" evidence="3">
    <location>
        <position position="88"/>
    </location>
</feature>
<evidence type="ECO:0000256" key="1">
    <source>
        <dbReference type="ARBA" id="ARBA00008270"/>
    </source>
</evidence>
<dbReference type="GO" id="GO:0016853">
    <property type="term" value="F:isomerase activity"/>
    <property type="evidence" value="ECO:0007669"/>
    <property type="project" value="UniProtKB-KW"/>
</dbReference>
<evidence type="ECO:0000256" key="4">
    <source>
        <dbReference type="SAM" id="MobiDB-lite"/>
    </source>
</evidence>
<dbReference type="AlphaFoldDB" id="A0A5M7BVL1"/>
<comment type="caution">
    <text evidence="5">The sequence shown here is derived from an EMBL/GenBank/DDBJ whole genome shotgun (WGS) entry which is preliminary data.</text>
</comment>
<evidence type="ECO:0000313" key="5">
    <source>
        <dbReference type="EMBL" id="KAA5833483.1"/>
    </source>
</evidence>
<dbReference type="PIRSF" id="PIRSF016184">
    <property type="entry name" value="PhzC_PhzF"/>
    <property type="match status" value="1"/>
</dbReference>
<dbReference type="Pfam" id="PF02567">
    <property type="entry name" value="PhzC-PhzF"/>
    <property type="match status" value="1"/>
</dbReference>
<evidence type="ECO:0000313" key="6">
    <source>
        <dbReference type="Proteomes" id="UP000323946"/>
    </source>
</evidence>
<dbReference type="NCBIfam" id="TIGR00654">
    <property type="entry name" value="PhzF_family"/>
    <property type="match status" value="1"/>
</dbReference>
<gene>
    <name evidence="5" type="ORF">F1721_14460</name>
</gene>
<dbReference type="OrthoDB" id="9788221at2"/>